<dbReference type="EMBL" id="JTAI01000028">
    <property type="protein sequence ID" value="PPS92827.1"/>
    <property type="molecule type" value="Genomic_DNA"/>
</dbReference>
<reference evidence="2" key="2">
    <citation type="submission" date="2015-08" db="EMBL/GenBank/DDBJ databases">
        <authorList>
            <person name="Babu N.S."/>
            <person name="Beckwith C.J."/>
            <person name="Beseler K.G."/>
            <person name="Brison A."/>
            <person name="Carone J.V."/>
            <person name="Caskin T.P."/>
            <person name="Diamond M."/>
            <person name="Durham M.E."/>
            <person name="Foxe J.M."/>
            <person name="Go M."/>
            <person name="Henderson B.A."/>
            <person name="Jones I.B."/>
            <person name="McGettigan J.A."/>
            <person name="Micheletti S.J."/>
            <person name="Nasrallah M.E."/>
            <person name="Ortiz D."/>
            <person name="Piller C.R."/>
            <person name="Privatt S.R."/>
            <person name="Schneider S.L."/>
            <person name="Sharp S."/>
            <person name="Smith T.C."/>
            <person name="Stanton J.D."/>
            <person name="Ullery H.E."/>
            <person name="Wilson R.J."/>
            <person name="Serrano M.G."/>
            <person name="Buck G."/>
            <person name="Lee V."/>
            <person name="Wang Y."/>
            <person name="Carvalho R."/>
            <person name="Voegtly L."/>
            <person name="Shi R."/>
            <person name="Duckworth R."/>
            <person name="Johnson A."/>
            <person name="Loviza R."/>
            <person name="Walstead R."/>
            <person name="Shah Z."/>
            <person name="Kiflezghi M."/>
            <person name="Wade K."/>
            <person name="Ball S.L."/>
            <person name="Bradley K.W."/>
            <person name="Asai D.J."/>
            <person name="Bowman C.A."/>
            <person name="Russell D.A."/>
            <person name="Pope W.H."/>
            <person name="Jacobs-Sera D."/>
            <person name="Hendrix R.W."/>
            <person name="Hatfull G.F."/>
        </authorList>
    </citation>
    <scope>NUCLEOTIDE SEQUENCE [LARGE SCALE GENOMIC DNA]</scope>
</reference>
<proteinExistence type="predicted"/>
<dbReference type="OrthoDB" id="343058at2759"/>
<dbReference type="EMBL" id="LN877949">
    <property type="protein sequence ID" value="CUV05039.1"/>
    <property type="molecule type" value="Genomic_DNA"/>
</dbReference>
<evidence type="ECO:0000256" key="1">
    <source>
        <dbReference type="SAM" id="SignalP"/>
    </source>
</evidence>
<feature type="signal peptide" evidence="1">
    <location>
        <begin position="1"/>
        <end position="20"/>
    </location>
</feature>
<evidence type="ECO:0000313" key="2">
    <source>
        <dbReference type="EMBL" id="CUV05039.1"/>
    </source>
</evidence>
<dbReference type="VEuPathDB" id="CryptoDB:ChTU502y2012_414g0245"/>
<accession>A0A0S4TDD8</accession>
<reference evidence="3 4" key="3">
    <citation type="submission" date="2017-10" db="EMBL/GenBank/DDBJ databases">
        <title>Consistent, comparative and evidence-based genome annotation and re-annotation for the closely-related species, Cryptosporidium parvum, C. hominis and C. tyzzeri.</title>
        <authorList>
            <person name="Baptista R.P."/>
            <person name="Li Y."/>
            <person name="Sateriale A."/>
            <person name="Striepen B."/>
            <person name="Kissinger J.C."/>
        </authorList>
    </citation>
    <scope>NUCLEOTIDE SEQUENCE [LARGE SCALE GENOMIC DNA]</scope>
    <source>
        <strain evidence="3">30976</strain>
    </source>
</reference>
<protein>
    <submittedName>
        <fullName evidence="2">Uncharacterized protein</fullName>
    </submittedName>
</protein>
<dbReference type="VEuPathDB" id="CryptoDB:GY17_00002691"/>
<reference evidence="3 4" key="1">
    <citation type="submission" date="2014-11" db="EMBL/GenBank/DDBJ databases">
        <title>Comparative genomic analysis of Cryptosporidium hominis reveals occurrence of genetic recombination in virulent subtypes.</title>
        <authorList>
            <person name="Guo Y."/>
            <person name="Tang K."/>
            <person name="Frace M."/>
            <person name="Li N."/>
            <person name="Roellig D.M."/>
            <person name="Sammons S."/>
            <person name="Knipe K."/>
            <person name="Rowe L."/>
            <person name="Feng Y."/>
            <person name="Xiao L."/>
        </authorList>
    </citation>
    <scope>NUCLEOTIDE SEQUENCE [LARGE SCALE GENOMIC DNA]</scope>
    <source>
        <strain evidence="3">30976</strain>
    </source>
</reference>
<evidence type="ECO:0000313" key="3">
    <source>
        <dbReference type="EMBL" id="PPS92827.1"/>
    </source>
</evidence>
<gene>
    <name evidence="2" type="ORF">CHUDEA3_1690</name>
    <name evidence="3" type="ORF">GY17_00002691</name>
</gene>
<sequence length="330" mass="37306">MCSFLYFILLSVFFVWVVSNYSEEYGLSSEIISFIKIKEGPEKEFLVTPLGANSAIIVDAGSGSNDNAVLSVFGDAFSTKFDGIVLSDEEKNEMNRIFSNDCNADVMSYLISVLSTLFVSLKRYECELKLLEKSFKACRGHGGLMRRIRKCREVEERYRQSRRSGRETLSQIKKFGEKTIQCATAISKGLWLAGKHTNVENENSTVQCTEQQLLNEQCRLTTYKVFYSVLLSALISVSVSSSKCKEKRKCRKMSNKCKCIFSTADQIENLINEFEEKITEKTAFIRSCTRYLTIDTNGTVNNSVVRAPSENIDEGLKEIMQVSQLLTGTF</sequence>
<keyword evidence="1" id="KW-0732">Signal</keyword>
<dbReference type="Proteomes" id="UP001429100">
    <property type="component" value="Unassembled WGS sequence"/>
</dbReference>
<name>A0A0S4TDD8_CRYHO</name>
<dbReference type="VEuPathDB" id="CryptoDB:Chro.30203"/>
<dbReference type="Proteomes" id="UP000199752">
    <property type="component" value="Chromosome 3"/>
</dbReference>
<feature type="chain" id="PRO_5006627675" evidence="1">
    <location>
        <begin position="21"/>
        <end position="330"/>
    </location>
</feature>
<evidence type="ECO:0000313" key="4">
    <source>
        <dbReference type="Proteomes" id="UP001429100"/>
    </source>
</evidence>
<organism evidence="2">
    <name type="scientific">Cryptosporidium hominis</name>
    <dbReference type="NCBI Taxonomy" id="237895"/>
    <lineage>
        <taxon>Eukaryota</taxon>
        <taxon>Sar</taxon>
        <taxon>Alveolata</taxon>
        <taxon>Apicomplexa</taxon>
        <taxon>Conoidasida</taxon>
        <taxon>Coccidia</taxon>
        <taxon>Eucoccidiorida</taxon>
        <taxon>Eimeriorina</taxon>
        <taxon>Cryptosporidiidae</taxon>
        <taxon>Cryptosporidium</taxon>
    </lineage>
</organism>
<keyword evidence="4" id="KW-1185">Reference proteome</keyword>
<dbReference type="AlphaFoldDB" id="A0A0S4TDD8"/>
<dbReference type="VEuPathDB" id="CryptoDB:CHUDEA3_1690"/>